<gene>
    <name evidence="1" type="ORF">ENV60_06485</name>
</gene>
<dbReference type="GO" id="GO:0030246">
    <property type="term" value="F:carbohydrate binding"/>
    <property type="evidence" value="ECO:0007669"/>
    <property type="project" value="InterPro"/>
</dbReference>
<sequence>MLDSIVVCTLWVYGVPNPGMTSWQISMVFDPSVLHYMQVIEGNFLSQGGNNSTLFVLPQGDPQINIRYPRREVSEDNQGVLFGCAILSGNTPPVGSGWLAAVRFKVRNLGTTKISADTMYSIMVQVPTSEWYEWGTQNRGKFSPILFSVYNP</sequence>
<dbReference type="Gene3D" id="2.60.40.680">
    <property type="match status" value="1"/>
</dbReference>
<accession>A0A7C4TH69</accession>
<proteinExistence type="predicted"/>
<dbReference type="AlphaFoldDB" id="A0A7C4TH69"/>
<evidence type="ECO:0008006" key="2">
    <source>
        <dbReference type="Google" id="ProtNLM"/>
    </source>
</evidence>
<dbReference type="InterPro" id="IPR008965">
    <property type="entry name" value="CBM2/CBM3_carb-bd_dom_sf"/>
</dbReference>
<organism evidence="1">
    <name type="scientific">candidate division WOR-3 bacterium</name>
    <dbReference type="NCBI Taxonomy" id="2052148"/>
    <lineage>
        <taxon>Bacteria</taxon>
        <taxon>Bacteria division WOR-3</taxon>
    </lineage>
</organism>
<dbReference type="SUPFAM" id="SSF49384">
    <property type="entry name" value="Carbohydrate-binding domain"/>
    <property type="match status" value="1"/>
</dbReference>
<dbReference type="EMBL" id="DTGZ01000121">
    <property type="protein sequence ID" value="HGV97925.1"/>
    <property type="molecule type" value="Genomic_DNA"/>
</dbReference>
<reference evidence="1" key="1">
    <citation type="journal article" date="2020" name="mSystems">
        <title>Genome- and Community-Level Interaction Insights into Carbon Utilization and Element Cycling Functions of Hydrothermarchaeota in Hydrothermal Sediment.</title>
        <authorList>
            <person name="Zhou Z."/>
            <person name="Liu Y."/>
            <person name="Xu W."/>
            <person name="Pan J."/>
            <person name="Luo Z.H."/>
            <person name="Li M."/>
        </authorList>
    </citation>
    <scope>NUCLEOTIDE SEQUENCE [LARGE SCALE GENOMIC DNA]</scope>
    <source>
        <strain evidence="1">SpSt-774</strain>
    </source>
</reference>
<protein>
    <recommendedName>
        <fullName evidence="2">Cohesin domain-containing protein</fullName>
    </recommendedName>
</protein>
<name>A0A7C4TH69_UNCW3</name>
<comment type="caution">
    <text evidence="1">The sequence shown here is derived from an EMBL/GenBank/DDBJ whole genome shotgun (WGS) entry which is preliminary data.</text>
</comment>
<evidence type="ECO:0000313" key="1">
    <source>
        <dbReference type="EMBL" id="HGV97925.1"/>
    </source>
</evidence>